<dbReference type="Proteomes" id="UP000075901">
    <property type="component" value="Unassembled WGS sequence"/>
</dbReference>
<accession>A0A182SV77</accession>
<evidence type="ECO:0000313" key="1">
    <source>
        <dbReference type="EnsemblMetazoa" id="AMAM014107-PA"/>
    </source>
</evidence>
<organism evidence="1 2">
    <name type="scientific">Anopheles maculatus</name>
    <dbReference type="NCBI Taxonomy" id="74869"/>
    <lineage>
        <taxon>Eukaryota</taxon>
        <taxon>Metazoa</taxon>
        <taxon>Ecdysozoa</taxon>
        <taxon>Arthropoda</taxon>
        <taxon>Hexapoda</taxon>
        <taxon>Insecta</taxon>
        <taxon>Pterygota</taxon>
        <taxon>Neoptera</taxon>
        <taxon>Endopterygota</taxon>
        <taxon>Diptera</taxon>
        <taxon>Nematocera</taxon>
        <taxon>Culicoidea</taxon>
        <taxon>Culicidae</taxon>
        <taxon>Anophelinae</taxon>
        <taxon>Anopheles</taxon>
        <taxon>Anopheles maculatus group</taxon>
    </lineage>
</organism>
<sequence length="328" mass="37587">MSIDGLPLYKSSTKQLWPILIWVEELPTAPVMLVGLFSGVSKPGLVEEFLRPLVEELNELQQRGLRFGDKVVRLALSAFIADSPARAFAKATTYFNGKHGCLKCSCVGEHIKPEKKTVFLSVDAELRTDAGFRSRIDKDHHKPWRTPIEDLHNFNMIDDVVVAERLHHLDFGATEWRSFLHYISIVVLKDFMPNDAFNHFLLYFCGVTIFSSSEHQRYWPLAEKFLYNFVKDFPQHYGRSHMTSNVHNILHVSGDVAKFGPLDKFSAYRFENYLQIIKRYVRSGTKVTVQVAARMQEIASVQRAATRTVLTYPRLKENGAGIHNVDEE</sequence>
<reference evidence="2" key="1">
    <citation type="submission" date="2013-09" db="EMBL/GenBank/DDBJ databases">
        <title>The Genome Sequence of Anopheles maculatus species B.</title>
        <authorList>
            <consortium name="The Broad Institute Genomics Platform"/>
            <person name="Neafsey D.E."/>
            <person name="Besansky N."/>
            <person name="Howell P."/>
            <person name="Walton C."/>
            <person name="Young S.K."/>
            <person name="Zeng Q."/>
            <person name="Gargeya S."/>
            <person name="Fitzgerald M."/>
            <person name="Haas B."/>
            <person name="Abouelleil A."/>
            <person name="Allen A.W."/>
            <person name="Alvarado L."/>
            <person name="Arachchi H.M."/>
            <person name="Berlin A.M."/>
            <person name="Chapman S.B."/>
            <person name="Gainer-Dewar J."/>
            <person name="Goldberg J."/>
            <person name="Griggs A."/>
            <person name="Gujja S."/>
            <person name="Hansen M."/>
            <person name="Howarth C."/>
            <person name="Imamovic A."/>
            <person name="Ireland A."/>
            <person name="Larimer J."/>
            <person name="McCowan C."/>
            <person name="Murphy C."/>
            <person name="Pearson M."/>
            <person name="Poon T.W."/>
            <person name="Priest M."/>
            <person name="Roberts A."/>
            <person name="Saif S."/>
            <person name="Shea T."/>
            <person name="Sisk P."/>
            <person name="Sykes S."/>
            <person name="Wortman J."/>
            <person name="Nusbaum C."/>
            <person name="Birren B."/>
        </authorList>
    </citation>
    <scope>NUCLEOTIDE SEQUENCE [LARGE SCALE GENOMIC DNA]</scope>
    <source>
        <strain evidence="2">maculatus3</strain>
    </source>
</reference>
<evidence type="ECO:0000313" key="2">
    <source>
        <dbReference type="Proteomes" id="UP000075901"/>
    </source>
</evidence>
<evidence type="ECO:0008006" key="3">
    <source>
        <dbReference type="Google" id="ProtNLM"/>
    </source>
</evidence>
<keyword evidence="2" id="KW-1185">Reference proteome</keyword>
<name>A0A182SV77_9DIPT</name>
<dbReference type="PANTHER" id="PTHR33053">
    <property type="entry name" value="PROTEIN, PUTATIVE-RELATED"/>
    <property type="match status" value="1"/>
</dbReference>
<protein>
    <recommendedName>
        <fullName evidence="3">Transposase domain-containing protein</fullName>
    </recommendedName>
</protein>
<dbReference type="EnsemblMetazoa" id="AMAM014107-RA">
    <property type="protein sequence ID" value="AMAM014107-PA"/>
    <property type="gene ID" value="AMAM014107"/>
</dbReference>
<dbReference type="AlphaFoldDB" id="A0A182SV77"/>
<proteinExistence type="predicted"/>
<dbReference type="PANTHER" id="PTHR33053:SF9">
    <property type="entry name" value="AGAP000105-PA"/>
    <property type="match status" value="1"/>
</dbReference>
<reference evidence="1" key="2">
    <citation type="submission" date="2020-05" db="UniProtKB">
        <authorList>
            <consortium name="EnsemblMetazoa"/>
        </authorList>
    </citation>
    <scope>IDENTIFICATION</scope>
    <source>
        <strain evidence="1">maculatus3</strain>
    </source>
</reference>
<dbReference type="VEuPathDB" id="VectorBase:AMAM014107"/>